<name>A0A9D1UHY1_9BACT</name>
<evidence type="ECO:0000313" key="3">
    <source>
        <dbReference type="EMBL" id="HIW87045.1"/>
    </source>
</evidence>
<dbReference type="InterPro" id="IPR045659">
    <property type="entry name" value="LptD_2"/>
</dbReference>
<organism evidence="3 4">
    <name type="scientific">Candidatus Onthomorpha intestinigallinarum</name>
    <dbReference type="NCBI Taxonomy" id="2840880"/>
    <lineage>
        <taxon>Bacteria</taxon>
        <taxon>Pseudomonadati</taxon>
        <taxon>Bacteroidota</taxon>
        <taxon>Bacteroidia</taxon>
        <taxon>Bacteroidales</taxon>
        <taxon>Candidatus Onthomorpha</taxon>
    </lineage>
</organism>
<sequence>MRNTYRKHIFLLILFVCSLFTPKAVCSQNDTVNSDKSDSVKVTALKQKPVLEARVDYKSNDSITFVLKTKDVYIYNEAEVNYEKMKLQSGFMTVNFDTKQLFAQGVEDSSGQMTQHPVFNEAGQQYKSRQLKYNFDTKKGIISNIFTKESDGYLHGERVKKENDSVMFISSGIFTTCDNEEHPHFGISFSKAKAITDDKIVTGPAWFSLMEIPLPIGIPFAYFPFTDSKQSGFLMPSYGYAANRGYYLRNIGWYFALSDYFDLALQGDIYTNLSYAVSATSKYIKRYKYNGSFEFRYENNHTGLKNTPSYSSSSDFKFNWTHRQDSKAHPYRSFSANVNLVSSSYNQYTANVSDYFNNTTTSSIAFSTKLGNSWNMTANLGESYNVNTGAISLDIPSISLSSTQFYPFRKKTRKGKTKWYEDISVSYRMNMINTIDTYDTLLTSSELYKSFNSGIMQSIPVQSNVKVLKYLNWTNGINYTERWYFNSISKTYNPETDLIDKDTIYGFIANRTATFTSSLNTRLYGMFVFKKGFVKAIRHVVNPALSFTYTPDFSDPSLGFYGFYTDKYGNRVYYSKTENGVYGSPAQGASGVVNFSIGNNLEMKVKDSRDTVTGTRKIILLENLTLSSGYDLAADSLNWQPLRLTARTTLFQNLLINYSASYTPYVLDSLGRLTDRFLWDEEGKLFKRQNSQWTLNLNWQFNGKKAAQDKKGSAQDAYAPAELTYSPFANPNEILPDYVDFSIPWSLSIGLSYSHLSSYIVSIAGYETNRSATFTARGDVNITSKWKVGFSTGYDFINKDFTYTSIDFYRDLHCWEMRMNWVPFGPRQGWNFSISVKAPMLQDLKYEKRNDFRNRLEY</sequence>
<dbReference type="GO" id="GO:0009279">
    <property type="term" value="C:cell outer membrane"/>
    <property type="evidence" value="ECO:0007669"/>
    <property type="project" value="TreeGrafter"/>
</dbReference>
<comment type="caution">
    <text evidence="3">The sequence shown here is derived from an EMBL/GenBank/DDBJ whole genome shotgun (WGS) entry which is preliminary data.</text>
</comment>
<evidence type="ECO:0000259" key="2">
    <source>
        <dbReference type="Pfam" id="PF19838"/>
    </source>
</evidence>
<reference evidence="3" key="2">
    <citation type="submission" date="2021-04" db="EMBL/GenBank/DDBJ databases">
        <authorList>
            <person name="Gilroy R."/>
        </authorList>
    </citation>
    <scope>NUCLEOTIDE SEQUENCE</scope>
    <source>
        <strain evidence="3">Gambia16-930</strain>
    </source>
</reference>
<proteinExistence type="predicted"/>
<dbReference type="PANTHER" id="PTHR30189">
    <property type="entry name" value="LPS-ASSEMBLY PROTEIN"/>
    <property type="match status" value="1"/>
</dbReference>
<reference evidence="3" key="1">
    <citation type="journal article" date="2021" name="PeerJ">
        <title>Extensive microbial diversity within the chicken gut microbiome revealed by metagenomics and culture.</title>
        <authorList>
            <person name="Gilroy R."/>
            <person name="Ravi A."/>
            <person name="Getino M."/>
            <person name="Pursley I."/>
            <person name="Horton D.L."/>
            <person name="Alikhan N.F."/>
            <person name="Baker D."/>
            <person name="Gharbi K."/>
            <person name="Hall N."/>
            <person name="Watson M."/>
            <person name="Adriaenssens E.M."/>
            <person name="Foster-Nyarko E."/>
            <person name="Jarju S."/>
            <person name="Secka A."/>
            <person name="Antonio M."/>
            <person name="Oren A."/>
            <person name="Chaudhuri R.R."/>
            <person name="La Ragione R."/>
            <person name="Hildebrand F."/>
            <person name="Pallen M.J."/>
        </authorList>
    </citation>
    <scope>NUCLEOTIDE SEQUENCE</scope>
    <source>
        <strain evidence="3">Gambia16-930</strain>
    </source>
</reference>
<feature type="chain" id="PRO_5038845660" description="LPS-assembly protein LptD central domain-containing protein" evidence="1">
    <location>
        <begin position="28"/>
        <end position="858"/>
    </location>
</feature>
<feature type="domain" description="LPS-assembly protein LptD central" evidence="2">
    <location>
        <begin position="200"/>
        <end position="665"/>
    </location>
</feature>
<dbReference type="InterPro" id="IPR050218">
    <property type="entry name" value="LptD"/>
</dbReference>
<feature type="signal peptide" evidence="1">
    <location>
        <begin position="1"/>
        <end position="27"/>
    </location>
</feature>
<dbReference type="Pfam" id="PF19838">
    <property type="entry name" value="LptD_2"/>
    <property type="match status" value="1"/>
</dbReference>
<accession>A0A9D1UHY1</accession>
<evidence type="ECO:0000313" key="4">
    <source>
        <dbReference type="Proteomes" id="UP000824267"/>
    </source>
</evidence>
<evidence type="ECO:0000256" key="1">
    <source>
        <dbReference type="SAM" id="SignalP"/>
    </source>
</evidence>
<keyword evidence="1" id="KW-0732">Signal</keyword>
<dbReference type="PANTHER" id="PTHR30189:SF1">
    <property type="entry name" value="LPS-ASSEMBLY PROTEIN LPTD"/>
    <property type="match status" value="1"/>
</dbReference>
<dbReference type="GO" id="GO:1990351">
    <property type="term" value="C:transporter complex"/>
    <property type="evidence" value="ECO:0007669"/>
    <property type="project" value="TreeGrafter"/>
</dbReference>
<gene>
    <name evidence="3" type="ORF">IAC47_02075</name>
</gene>
<dbReference type="AlphaFoldDB" id="A0A9D1UHY1"/>
<protein>
    <recommendedName>
        <fullName evidence="2">LPS-assembly protein LptD central domain-containing protein</fullName>
    </recommendedName>
</protein>
<dbReference type="EMBL" id="DXGG01000070">
    <property type="protein sequence ID" value="HIW87045.1"/>
    <property type="molecule type" value="Genomic_DNA"/>
</dbReference>
<dbReference type="Proteomes" id="UP000824267">
    <property type="component" value="Unassembled WGS sequence"/>
</dbReference>